<name>A0A928W0M8_9CYAN</name>
<gene>
    <name evidence="2" type="ORF">IQ235_13400</name>
</gene>
<protein>
    <submittedName>
        <fullName evidence="2">Peptidoglycan-binding protein</fullName>
    </submittedName>
</protein>
<dbReference type="AlphaFoldDB" id="A0A928W0M8"/>
<proteinExistence type="predicted"/>
<evidence type="ECO:0000313" key="3">
    <source>
        <dbReference type="Proteomes" id="UP000621799"/>
    </source>
</evidence>
<dbReference type="Gene3D" id="1.10.101.10">
    <property type="entry name" value="PGBD-like superfamily/PGBD"/>
    <property type="match status" value="2"/>
</dbReference>
<feature type="domain" description="Peptidoglycan binding-like" evidence="1">
    <location>
        <begin position="194"/>
        <end position="249"/>
    </location>
</feature>
<feature type="domain" description="Peptidoglycan binding-like" evidence="1">
    <location>
        <begin position="96"/>
        <end position="152"/>
    </location>
</feature>
<dbReference type="RefSeq" id="WP_264321971.1">
    <property type="nucleotide sequence ID" value="NZ_JADEXN010000244.1"/>
</dbReference>
<reference evidence="2" key="1">
    <citation type="submission" date="2020-10" db="EMBL/GenBank/DDBJ databases">
        <authorList>
            <person name="Castelo-Branco R."/>
            <person name="Eusebio N."/>
            <person name="Adriana R."/>
            <person name="Vieira A."/>
            <person name="Brugerolle De Fraissinette N."/>
            <person name="Rezende De Castro R."/>
            <person name="Schneider M.P."/>
            <person name="Vasconcelos V."/>
            <person name="Leao P.N."/>
        </authorList>
    </citation>
    <scope>NUCLEOTIDE SEQUENCE</scope>
    <source>
        <strain evidence="2">LEGE 11467</strain>
    </source>
</reference>
<dbReference type="InterPro" id="IPR036366">
    <property type="entry name" value="PGBDSf"/>
</dbReference>
<accession>A0A928W0M8</accession>
<dbReference type="InterPro" id="IPR036365">
    <property type="entry name" value="PGBD-like_sf"/>
</dbReference>
<dbReference type="Proteomes" id="UP000621799">
    <property type="component" value="Unassembled WGS sequence"/>
</dbReference>
<dbReference type="Pfam" id="PF01471">
    <property type="entry name" value="PG_binding_1"/>
    <property type="match status" value="2"/>
</dbReference>
<comment type="caution">
    <text evidence="2">The sequence shown here is derived from an EMBL/GenBank/DDBJ whole genome shotgun (WGS) entry which is preliminary data.</text>
</comment>
<evidence type="ECO:0000313" key="2">
    <source>
        <dbReference type="EMBL" id="MBE9041776.1"/>
    </source>
</evidence>
<evidence type="ECO:0000259" key="1">
    <source>
        <dbReference type="Pfam" id="PF01471"/>
    </source>
</evidence>
<keyword evidence="3" id="KW-1185">Reference proteome</keyword>
<dbReference type="InterPro" id="IPR002477">
    <property type="entry name" value="Peptidoglycan-bd-like"/>
</dbReference>
<organism evidence="2 3">
    <name type="scientific">Zarconia navalis LEGE 11467</name>
    <dbReference type="NCBI Taxonomy" id="1828826"/>
    <lineage>
        <taxon>Bacteria</taxon>
        <taxon>Bacillati</taxon>
        <taxon>Cyanobacteriota</taxon>
        <taxon>Cyanophyceae</taxon>
        <taxon>Oscillatoriophycideae</taxon>
        <taxon>Oscillatoriales</taxon>
        <taxon>Oscillatoriales incertae sedis</taxon>
        <taxon>Zarconia</taxon>
        <taxon>Zarconia navalis</taxon>
    </lineage>
</organism>
<dbReference type="SUPFAM" id="SSF47090">
    <property type="entry name" value="PGBD-like"/>
    <property type="match status" value="2"/>
</dbReference>
<dbReference type="EMBL" id="JADEXN010000244">
    <property type="protein sequence ID" value="MBE9041776.1"/>
    <property type="molecule type" value="Genomic_DNA"/>
</dbReference>
<sequence length="251" mass="26972">MWESLLQAQKIADRLNDRTFKPTKPLKLTSNPVKSDSKKRPLRWCWMMAWPMAMASTAIVPTEVWALSVGIPGGEALAQNPSGSTLERPVLQLGSQGTDVSELQAALKLLGYYGDVVNGVFDRSTAEAVLGFQEAAGLNPNGIVDAKTWTRLFPAMLPQSTTEPCTCNDRNTSAAATDRSASGDLPLLRLGMQGTAVLGVQQRLQALGFFQGKPDGVFGTDTQAAVEAAQQSYDLQTDGVVGPSTWDVLMR</sequence>